<dbReference type="RefSeq" id="WP_167997812.1">
    <property type="nucleotide sequence ID" value="NZ_JAATEM010000031.1"/>
</dbReference>
<keyword evidence="6 8" id="KW-0472">Membrane</keyword>
<name>A0ABX1AH74_9ACTN</name>
<feature type="transmembrane region" description="Helical" evidence="8">
    <location>
        <begin position="75"/>
        <end position="99"/>
    </location>
</feature>
<dbReference type="InterPro" id="IPR017871">
    <property type="entry name" value="ABC_transporter-like_CS"/>
</dbReference>
<dbReference type="PANTHER" id="PTHR43394">
    <property type="entry name" value="ATP-DEPENDENT PERMEASE MDL1, MITOCHONDRIAL"/>
    <property type="match status" value="1"/>
</dbReference>
<dbReference type="InterPro" id="IPR027417">
    <property type="entry name" value="P-loop_NTPase"/>
</dbReference>
<dbReference type="InterPro" id="IPR036640">
    <property type="entry name" value="ABC1_TM_sf"/>
</dbReference>
<dbReference type="EMBL" id="JAATEM010000031">
    <property type="protein sequence ID" value="NJP52973.1"/>
    <property type="molecule type" value="Genomic_DNA"/>
</dbReference>
<dbReference type="Gene3D" id="1.20.1560.10">
    <property type="entry name" value="ABC transporter type 1, transmembrane domain"/>
    <property type="match status" value="1"/>
</dbReference>
<dbReference type="SUPFAM" id="SSF90123">
    <property type="entry name" value="ABC transporter transmembrane region"/>
    <property type="match status" value="1"/>
</dbReference>
<dbReference type="SMART" id="SM00382">
    <property type="entry name" value="AAA"/>
    <property type="match status" value="1"/>
</dbReference>
<evidence type="ECO:0000256" key="3">
    <source>
        <dbReference type="ARBA" id="ARBA00022741"/>
    </source>
</evidence>
<dbReference type="InterPro" id="IPR003593">
    <property type="entry name" value="AAA+_ATPase"/>
</dbReference>
<comment type="caution">
    <text evidence="11">The sequence shown here is derived from an EMBL/GenBank/DDBJ whole genome shotgun (WGS) entry which is preliminary data.</text>
</comment>
<dbReference type="PANTHER" id="PTHR43394:SF7">
    <property type="entry name" value="ABC TRANSPORTER B FAMILY MEMBER 28"/>
    <property type="match status" value="1"/>
</dbReference>
<accession>A0ABX1AH74</accession>
<evidence type="ECO:0000256" key="6">
    <source>
        <dbReference type="ARBA" id="ARBA00023136"/>
    </source>
</evidence>
<evidence type="ECO:0000256" key="4">
    <source>
        <dbReference type="ARBA" id="ARBA00022840"/>
    </source>
</evidence>
<organism evidence="11 12">
    <name type="scientific">Streptomyces composti</name>
    <dbReference type="NCBI Taxonomy" id="2720025"/>
    <lineage>
        <taxon>Bacteria</taxon>
        <taxon>Bacillati</taxon>
        <taxon>Actinomycetota</taxon>
        <taxon>Actinomycetes</taxon>
        <taxon>Kitasatosporales</taxon>
        <taxon>Streptomycetaceae</taxon>
        <taxon>Streptomyces</taxon>
    </lineage>
</organism>
<keyword evidence="12" id="KW-1185">Reference proteome</keyword>
<dbReference type="PROSITE" id="PS50929">
    <property type="entry name" value="ABC_TM1F"/>
    <property type="match status" value="1"/>
</dbReference>
<gene>
    <name evidence="11" type="ORF">HCJ93_23615</name>
</gene>
<dbReference type="InterPro" id="IPR003439">
    <property type="entry name" value="ABC_transporter-like_ATP-bd"/>
</dbReference>
<evidence type="ECO:0000259" key="9">
    <source>
        <dbReference type="PROSITE" id="PS50893"/>
    </source>
</evidence>
<keyword evidence="4 11" id="KW-0067">ATP-binding</keyword>
<keyword evidence="3" id="KW-0547">Nucleotide-binding</keyword>
<dbReference type="PROSITE" id="PS50893">
    <property type="entry name" value="ABC_TRANSPORTER_2"/>
    <property type="match status" value="1"/>
</dbReference>
<evidence type="ECO:0000256" key="5">
    <source>
        <dbReference type="ARBA" id="ARBA00022989"/>
    </source>
</evidence>
<feature type="transmembrane region" description="Helical" evidence="8">
    <location>
        <begin position="38"/>
        <end position="63"/>
    </location>
</feature>
<dbReference type="InterPro" id="IPR039421">
    <property type="entry name" value="Type_1_exporter"/>
</dbReference>
<evidence type="ECO:0000256" key="1">
    <source>
        <dbReference type="ARBA" id="ARBA00004651"/>
    </source>
</evidence>
<evidence type="ECO:0000259" key="10">
    <source>
        <dbReference type="PROSITE" id="PS50929"/>
    </source>
</evidence>
<dbReference type="Proteomes" id="UP000730591">
    <property type="component" value="Unassembled WGS sequence"/>
</dbReference>
<protein>
    <submittedName>
        <fullName evidence="11">ABC transporter ATP-binding protein</fullName>
    </submittedName>
</protein>
<comment type="subcellular location">
    <subcellularLocation>
        <location evidence="1">Cell membrane</location>
        <topology evidence="1">Multi-pass membrane protein</topology>
    </subcellularLocation>
</comment>
<feature type="domain" description="ABC transporter" evidence="9">
    <location>
        <begin position="359"/>
        <end position="594"/>
    </location>
</feature>
<dbReference type="Gene3D" id="3.40.50.300">
    <property type="entry name" value="P-loop containing nucleotide triphosphate hydrolases"/>
    <property type="match status" value="1"/>
</dbReference>
<dbReference type="Pfam" id="PF00664">
    <property type="entry name" value="ABC_membrane"/>
    <property type="match status" value="1"/>
</dbReference>
<dbReference type="CDD" id="cd18550">
    <property type="entry name" value="ABC_6TM_exporter_like"/>
    <property type="match status" value="1"/>
</dbReference>
<feature type="region of interest" description="Disordered" evidence="7">
    <location>
        <begin position="1"/>
        <end position="21"/>
    </location>
</feature>
<evidence type="ECO:0000256" key="7">
    <source>
        <dbReference type="SAM" id="MobiDB-lite"/>
    </source>
</evidence>
<dbReference type="PROSITE" id="PS00211">
    <property type="entry name" value="ABC_TRANSPORTER_1"/>
    <property type="match status" value="1"/>
</dbReference>
<feature type="domain" description="ABC transmembrane type-1" evidence="10">
    <location>
        <begin position="39"/>
        <end position="325"/>
    </location>
</feature>
<dbReference type="Pfam" id="PF00005">
    <property type="entry name" value="ABC_tran"/>
    <property type="match status" value="1"/>
</dbReference>
<sequence length="602" mass="64960">MHPDHGPVIPPPPDGVQSDQPRQVRRILRLFRPYRGRLALVGLLVCASSLVTVASPFLLKAILDVALPEGRTGLLSLLALGMILSAVLTSVFGVLQTLISTTVGQRVMHDLRTAVYGRLQRMSLAFFTRTRTGEVQSRIANDIGGMQATVTSTATSLVSNLTSVVATVVAMLALDWRLTVVSLALLPVFVWISRRVGDERKRITTQRQKQMAAMAATVTESLSVSGILLGRTMGRSDSLTRAFAEESEALVDLEVRSSMAGRWRMAVITVVMAAMPAVIYWTAGIAVQAGGPGVSLGTLVAFVSLQQGLFRPAVSLLSTGVQIQASLALFQRIFEYLDLPVDITERPDPVRLERVKGEVRFENVEFRYDGKGTTVLDGIDITVPDGSSLAVVGPTGAGKSTLGHLVPRLYDVTGGRVTLDGVDVRDLDFDTLARAVGVVSQETYLFHASVADNLRFAKPDATDEELRAAAEAAQIHDHIASLPDGYDTVVGERGHRFSGGEKQRLAIARTILRDPPVLVLDEATSALDTRTEAAVQKAIDALSADRTTITIAHRLSTVRNADQIVVLDSGQVVERGTHEELLERGGRYAALVRRDAQLEPTN</sequence>
<dbReference type="InterPro" id="IPR011527">
    <property type="entry name" value="ABC1_TM_dom"/>
</dbReference>
<evidence type="ECO:0000313" key="12">
    <source>
        <dbReference type="Proteomes" id="UP000730591"/>
    </source>
</evidence>
<reference evidence="11 12" key="1">
    <citation type="submission" date="2020-03" db="EMBL/GenBank/DDBJ databases">
        <title>WGS of actinomycetes isolated from Thailand.</title>
        <authorList>
            <person name="Thawai C."/>
        </authorList>
    </citation>
    <scope>NUCLEOTIDE SEQUENCE [LARGE SCALE GENOMIC DNA]</scope>
    <source>
        <strain evidence="11 12">SBST2-5</strain>
    </source>
</reference>
<evidence type="ECO:0000256" key="2">
    <source>
        <dbReference type="ARBA" id="ARBA00022692"/>
    </source>
</evidence>
<proteinExistence type="predicted"/>
<dbReference type="SUPFAM" id="SSF52540">
    <property type="entry name" value="P-loop containing nucleoside triphosphate hydrolases"/>
    <property type="match status" value="1"/>
</dbReference>
<feature type="transmembrane region" description="Helical" evidence="8">
    <location>
        <begin position="266"/>
        <end position="289"/>
    </location>
</feature>
<keyword evidence="5 8" id="KW-1133">Transmembrane helix</keyword>
<dbReference type="GO" id="GO:0005524">
    <property type="term" value="F:ATP binding"/>
    <property type="evidence" value="ECO:0007669"/>
    <property type="project" value="UniProtKB-KW"/>
</dbReference>
<keyword evidence="2 8" id="KW-0812">Transmembrane</keyword>
<evidence type="ECO:0000313" key="11">
    <source>
        <dbReference type="EMBL" id="NJP52973.1"/>
    </source>
</evidence>
<evidence type="ECO:0000256" key="8">
    <source>
        <dbReference type="SAM" id="Phobius"/>
    </source>
</evidence>
<feature type="transmembrane region" description="Helical" evidence="8">
    <location>
        <begin position="164"/>
        <end position="192"/>
    </location>
</feature>